<evidence type="ECO:0000256" key="7">
    <source>
        <dbReference type="SAM" id="SignalP"/>
    </source>
</evidence>
<feature type="chain" id="PRO_5034735410" evidence="7">
    <location>
        <begin position="17"/>
        <end position="469"/>
    </location>
</feature>
<comment type="subcellular location">
    <subcellularLocation>
        <location evidence="1">Membrane</location>
    </subcellularLocation>
</comment>
<evidence type="ECO:0000256" key="2">
    <source>
        <dbReference type="ARBA" id="ARBA00022692"/>
    </source>
</evidence>
<dbReference type="GO" id="GO:0016020">
    <property type="term" value="C:membrane"/>
    <property type="evidence" value="ECO:0007669"/>
    <property type="project" value="UniProtKB-SubCell"/>
</dbReference>
<dbReference type="AlphaFoldDB" id="A0A8B9AUH0"/>
<dbReference type="PANTHER" id="PTHR47652:SF3">
    <property type="entry name" value="MITOCHONDRIAL IMPORT INNER MEMBRANE TRANSLOCASE SUBUNIT TIM44"/>
    <property type="match status" value="1"/>
</dbReference>
<protein>
    <submittedName>
        <fullName evidence="10">LOW QUALITY PROTEIN: uncharacterized protein LOC103719958</fullName>
    </submittedName>
</protein>
<dbReference type="InterPro" id="IPR025423">
    <property type="entry name" value="TMEM205-like"/>
</dbReference>
<evidence type="ECO:0000259" key="8">
    <source>
        <dbReference type="Pfam" id="PF13664"/>
    </source>
</evidence>
<dbReference type="PANTHER" id="PTHR47652">
    <property type="entry name" value="MITOCHONDRIAL IMPORT INNER MEMBRANE TRANSLOCASE SUBUNIT TIM44"/>
    <property type="match status" value="1"/>
</dbReference>
<sequence length="469" mass="50637">MMNLLALGLLISSLAAAGVWSPPPEPPKPRHPTLSSEKATASSSSSTNAMSPLTTPASETAHHLIEKAKEKFQEASSHLPTLARASTPTTQSHSTKDKICDAYGTCKDKLSNLVGRSKDKVGHQNVMDRSRDIAGAKASELKDTAKDTVKKTVDSCKEAGQDMVGNISSISEKVVNETEAAAAAASELRRNLTDIIQRARDVAYDAIVYVGAPETASTRRRRAQLLGFATAYGTCVGTFVSSHVLAAALPRQQFGLMQSKLYPVYFRVVAYGVGVAWLAHFFGQGRGAVAERLQGYNLLGSFVLVLANMLFLEPKATKAMFERMKVMKEEGRGRDMADVLVEPASATATTTTAAATPTSTAFGVARTTVTVDQEVVKSRMVKLNKRLKMLNNYSSFLNVLTLMGLTWHLVHLPIGCKLVVKGRTCLSCVVCFVMVGCFSLAKFNTGFVIRCNLTCYRLCVVVWSVPSLL</sequence>
<feature type="transmembrane region" description="Helical" evidence="6">
    <location>
        <begin position="261"/>
        <end position="282"/>
    </location>
</feature>
<feature type="transmembrane region" description="Helical" evidence="6">
    <location>
        <begin position="420"/>
        <end position="441"/>
    </location>
</feature>
<feature type="domain" description="TMEM205-like" evidence="8">
    <location>
        <begin position="226"/>
        <end position="324"/>
    </location>
</feature>
<dbReference type="Proteomes" id="UP000228380">
    <property type="component" value="Chromosome 10"/>
</dbReference>
<dbReference type="Pfam" id="PF13664">
    <property type="entry name" value="DUF4149"/>
    <property type="match status" value="1"/>
</dbReference>
<keyword evidence="4 6" id="KW-0472">Membrane</keyword>
<feature type="signal peptide" evidence="7">
    <location>
        <begin position="1"/>
        <end position="16"/>
    </location>
</feature>
<keyword evidence="2 6" id="KW-0812">Transmembrane</keyword>
<reference evidence="10" key="2">
    <citation type="submission" date="2025-08" db="UniProtKB">
        <authorList>
            <consortium name="RefSeq"/>
        </authorList>
    </citation>
    <scope>IDENTIFICATION</scope>
    <source>
        <tissue evidence="10">Young leaves</tissue>
    </source>
</reference>
<feature type="transmembrane region" description="Helical" evidence="6">
    <location>
        <begin position="225"/>
        <end position="249"/>
    </location>
</feature>
<feature type="transmembrane region" description="Helical" evidence="6">
    <location>
        <begin position="294"/>
        <end position="312"/>
    </location>
</feature>
<dbReference type="KEGG" id="pda:103719958"/>
<feature type="region of interest" description="Disordered" evidence="5">
    <location>
        <begin position="71"/>
        <end position="96"/>
    </location>
</feature>
<name>A0A8B9AUH0_PHODC</name>
<evidence type="ECO:0000256" key="5">
    <source>
        <dbReference type="SAM" id="MobiDB-lite"/>
    </source>
</evidence>
<keyword evidence="7" id="KW-0732">Signal</keyword>
<organism evidence="9 10">
    <name type="scientific">Phoenix dactylifera</name>
    <name type="common">Date palm</name>
    <dbReference type="NCBI Taxonomy" id="42345"/>
    <lineage>
        <taxon>Eukaryota</taxon>
        <taxon>Viridiplantae</taxon>
        <taxon>Streptophyta</taxon>
        <taxon>Embryophyta</taxon>
        <taxon>Tracheophyta</taxon>
        <taxon>Spermatophyta</taxon>
        <taxon>Magnoliopsida</taxon>
        <taxon>Liliopsida</taxon>
        <taxon>Arecaceae</taxon>
        <taxon>Coryphoideae</taxon>
        <taxon>Phoeniceae</taxon>
        <taxon>Phoenix</taxon>
    </lineage>
</organism>
<keyword evidence="3 6" id="KW-1133">Transmembrane helix</keyword>
<feature type="compositionally biased region" description="Polar residues" evidence="5">
    <location>
        <begin position="74"/>
        <end position="93"/>
    </location>
</feature>
<evidence type="ECO:0000256" key="3">
    <source>
        <dbReference type="ARBA" id="ARBA00022989"/>
    </source>
</evidence>
<evidence type="ECO:0000256" key="4">
    <source>
        <dbReference type="ARBA" id="ARBA00023136"/>
    </source>
</evidence>
<evidence type="ECO:0000256" key="1">
    <source>
        <dbReference type="ARBA" id="ARBA00004370"/>
    </source>
</evidence>
<dbReference type="RefSeq" id="XP_038987009.1">
    <property type="nucleotide sequence ID" value="XM_039131081.1"/>
</dbReference>
<feature type="region of interest" description="Disordered" evidence="5">
    <location>
        <begin position="18"/>
        <end position="56"/>
    </location>
</feature>
<proteinExistence type="predicted"/>
<evidence type="ECO:0000256" key="6">
    <source>
        <dbReference type="SAM" id="Phobius"/>
    </source>
</evidence>
<evidence type="ECO:0000313" key="10">
    <source>
        <dbReference type="RefSeq" id="XP_038987009.1"/>
    </source>
</evidence>
<feature type="transmembrane region" description="Helical" evidence="6">
    <location>
        <begin position="395"/>
        <end position="414"/>
    </location>
</feature>
<feature type="compositionally biased region" description="Low complexity" evidence="5">
    <location>
        <begin position="32"/>
        <end position="51"/>
    </location>
</feature>
<accession>A0A8B9AUH0</accession>
<dbReference type="GeneID" id="103719958"/>
<gene>
    <name evidence="10" type="primary">LOC103719958</name>
</gene>
<reference evidence="9" key="1">
    <citation type="journal article" date="2019" name="Nat. Commun.">
        <title>Genome-wide association mapping of date palm fruit traits.</title>
        <authorList>
            <person name="Hazzouri K.M."/>
            <person name="Gros-Balthazard M."/>
            <person name="Flowers J.M."/>
            <person name="Copetti D."/>
            <person name="Lemansour A."/>
            <person name="Lebrun M."/>
            <person name="Masmoudi K."/>
            <person name="Ferrand S."/>
            <person name="Dhar M.I."/>
            <person name="Fresquez Z.A."/>
            <person name="Rosas U."/>
            <person name="Zhang J."/>
            <person name="Talag J."/>
            <person name="Lee S."/>
            <person name="Kudrna D."/>
            <person name="Powell R.F."/>
            <person name="Leitch I.J."/>
            <person name="Krueger R.R."/>
            <person name="Wing R.A."/>
            <person name="Amiri K.M.A."/>
            <person name="Purugganan M.D."/>
        </authorList>
    </citation>
    <scope>NUCLEOTIDE SEQUENCE [LARGE SCALE GENOMIC DNA]</scope>
    <source>
        <strain evidence="9">cv. Khalas</strain>
    </source>
</reference>
<dbReference type="OrthoDB" id="1641132at2759"/>
<keyword evidence="9" id="KW-1185">Reference proteome</keyword>
<evidence type="ECO:0000313" key="9">
    <source>
        <dbReference type="Proteomes" id="UP000228380"/>
    </source>
</evidence>